<keyword evidence="1" id="KW-0175">Coiled coil</keyword>
<evidence type="ECO:0000313" key="4">
    <source>
        <dbReference type="Proteomes" id="UP000053110"/>
    </source>
</evidence>
<dbReference type="Proteomes" id="UP000053110">
    <property type="component" value="Unassembled WGS sequence"/>
</dbReference>
<dbReference type="EMBL" id="UIGY01000166">
    <property type="protein sequence ID" value="SUZ12320.1"/>
    <property type="molecule type" value="Genomic_DNA"/>
</dbReference>
<dbReference type="AlphaFoldDB" id="A0A061HFQ9"/>
<protein>
    <submittedName>
        <fullName evidence="3">BgtAc-30519</fullName>
    </submittedName>
</protein>
<evidence type="ECO:0000313" key="2">
    <source>
        <dbReference type="EMBL" id="EPQ63000.1"/>
    </source>
</evidence>
<accession>A0A061HFQ9</accession>
<reference evidence="4" key="1">
    <citation type="journal article" date="2013" name="Nat. Genet.">
        <title>The wheat powdery mildew genome shows the unique evolution of an obligate biotroph.</title>
        <authorList>
            <person name="Wicker T."/>
            <person name="Oberhaensli S."/>
            <person name="Parlange F."/>
            <person name="Buchmann J.P."/>
            <person name="Shatalina M."/>
            <person name="Roffler S."/>
            <person name="Ben-David R."/>
            <person name="Dolezel J."/>
            <person name="Simkova H."/>
            <person name="Schulze-Lefert P."/>
            <person name="Spanu P.D."/>
            <person name="Bruggmann R."/>
            <person name="Amselem J."/>
            <person name="Quesneville H."/>
            <person name="Ver Loren van Themaat E."/>
            <person name="Paape T."/>
            <person name="Shimizu K.K."/>
            <person name="Keller B."/>
        </authorList>
    </citation>
    <scope>NUCLEOTIDE SEQUENCE [LARGE SCALE GENOMIC DNA]</scope>
    <source>
        <strain evidence="4">96224</strain>
    </source>
</reference>
<reference evidence="2" key="2">
    <citation type="submission" date="2013-01" db="EMBL/GenBank/DDBJ databases">
        <title>The wheat powdery mildew genome reveals unique evolution of an obligate biotroph.</title>
        <authorList>
            <person name="Oberhaensli S."/>
            <person name="Wicker T."/>
            <person name="Keller B."/>
        </authorList>
    </citation>
    <scope>NUCLEOTIDE SEQUENCE</scope>
    <source>
        <strain evidence="2">96224</strain>
    </source>
</reference>
<evidence type="ECO:0000313" key="3">
    <source>
        <dbReference type="EMBL" id="SUZ12320.1"/>
    </source>
</evidence>
<name>A0A061HFQ9_BLUGR</name>
<proteinExistence type="predicted"/>
<dbReference type="OrthoDB" id="10373393at2759"/>
<gene>
    <name evidence="2" type="ORF">BGT96224_Ac30519</name>
    <name evidence="3" type="ORF">BGT96224V2_LOCUS5486</name>
</gene>
<feature type="non-terminal residue" evidence="3">
    <location>
        <position position="140"/>
    </location>
</feature>
<feature type="coiled-coil region" evidence="1">
    <location>
        <begin position="79"/>
        <end position="106"/>
    </location>
</feature>
<sequence>MMECFYLFTSYLGMMNSREYFNFNIIADGNLAQLQYFGHANPWSFRNMATETNFKTISYEEIPVLDPGVSWGKYCTETSEELSAAYELFSKEVKRQREEQKDLNSNMFETYPDCIDELKHAMKDKNRISLTQVRAGKWAS</sequence>
<evidence type="ECO:0000256" key="1">
    <source>
        <dbReference type="SAM" id="Coils"/>
    </source>
</evidence>
<organism evidence="3">
    <name type="scientific">Blumeria graminis f. sp. tritici 96224</name>
    <dbReference type="NCBI Taxonomy" id="1268274"/>
    <lineage>
        <taxon>Eukaryota</taxon>
        <taxon>Fungi</taxon>
        <taxon>Dikarya</taxon>
        <taxon>Ascomycota</taxon>
        <taxon>Pezizomycotina</taxon>
        <taxon>Leotiomycetes</taxon>
        <taxon>Erysiphales</taxon>
        <taxon>Erysiphaceae</taxon>
        <taxon>Blumeria</taxon>
    </lineage>
</organism>
<dbReference type="HOGENOM" id="CLU_1834826_0_0_1"/>
<reference evidence="3" key="3">
    <citation type="submission" date="2018-07" db="EMBL/GenBank/DDBJ databases">
        <authorList>
            <person name="Quirk P.G."/>
            <person name="Krulwich T.A."/>
        </authorList>
    </citation>
    <scope>NUCLEOTIDE SEQUENCE</scope>
    <source>
        <strain evidence="3">96224</strain>
    </source>
</reference>
<dbReference type="EMBL" id="KE375137">
    <property type="protein sequence ID" value="EPQ63000.1"/>
    <property type="molecule type" value="Genomic_DNA"/>
</dbReference>